<dbReference type="InterPro" id="IPR011252">
    <property type="entry name" value="Fibrogen-bd_dom1"/>
</dbReference>
<dbReference type="Gene3D" id="2.60.40.10">
    <property type="entry name" value="Immunoglobulins"/>
    <property type="match status" value="10"/>
</dbReference>
<dbReference type="Pfam" id="PF17802">
    <property type="entry name" value="SpaA"/>
    <property type="match status" value="10"/>
</dbReference>
<dbReference type="SUPFAM" id="SSF49478">
    <property type="entry name" value="Cna protein B-type domain"/>
    <property type="match status" value="7"/>
</dbReference>
<feature type="region of interest" description="Disordered" evidence="7">
    <location>
        <begin position="2104"/>
        <end position="2183"/>
    </location>
</feature>
<feature type="domain" description="SpaA-like prealbumin fold" evidence="9">
    <location>
        <begin position="1389"/>
        <end position="1488"/>
    </location>
</feature>
<dbReference type="InterPro" id="IPR008966">
    <property type="entry name" value="Adhesion_dom_sf"/>
</dbReference>
<dbReference type="InterPro" id="IPR013783">
    <property type="entry name" value="Ig-like_fold"/>
</dbReference>
<keyword evidence="8" id="KW-0472">Membrane</keyword>
<feature type="domain" description="SpaA-like prealbumin fold" evidence="9">
    <location>
        <begin position="1073"/>
        <end position="1155"/>
    </location>
</feature>
<evidence type="ECO:0000256" key="1">
    <source>
        <dbReference type="ARBA" id="ARBA00004168"/>
    </source>
</evidence>
<dbReference type="Gene3D" id="2.60.40.1280">
    <property type="match status" value="1"/>
</dbReference>
<evidence type="ECO:0000259" key="10">
    <source>
        <dbReference type="Pfam" id="PF17961"/>
    </source>
</evidence>
<dbReference type="KEGG" id="wei:EQG49_06315"/>
<keyword evidence="5" id="KW-0732">Signal</keyword>
<feature type="domain" description="SpaA-like prealbumin fold" evidence="9">
    <location>
        <begin position="2009"/>
        <end position="2093"/>
    </location>
</feature>
<dbReference type="SUPFAM" id="SSF49401">
    <property type="entry name" value="Bacterial adhesins"/>
    <property type="match status" value="5"/>
</dbReference>
<feature type="domain" description="SpaA-like prealbumin fold" evidence="9">
    <location>
        <begin position="1809"/>
        <end position="1902"/>
    </location>
</feature>
<evidence type="ECO:0000256" key="2">
    <source>
        <dbReference type="ARBA" id="ARBA00007257"/>
    </source>
</evidence>
<comment type="similarity">
    <text evidence="2">Belongs to the serine-aspartate repeat-containing protein (SDr) family.</text>
</comment>
<feature type="domain" description="SpaA-like prealbumin fold" evidence="9">
    <location>
        <begin position="1502"/>
        <end position="1600"/>
    </location>
</feature>
<feature type="transmembrane region" description="Helical" evidence="8">
    <location>
        <begin position="2244"/>
        <end position="2262"/>
    </location>
</feature>
<feature type="compositionally biased region" description="Low complexity" evidence="7">
    <location>
        <begin position="61"/>
        <end position="114"/>
    </location>
</feature>
<evidence type="ECO:0000256" key="8">
    <source>
        <dbReference type="SAM" id="Phobius"/>
    </source>
</evidence>
<reference evidence="12" key="1">
    <citation type="submission" date="2019-03" db="EMBL/GenBank/DDBJ databases">
        <title>Weissella sp. 26KH-42 Genome sequencing.</title>
        <authorList>
            <person name="Heo J."/>
            <person name="Kim S.-J."/>
            <person name="Kim J.-S."/>
            <person name="Hong S.-B."/>
            <person name="Kwon S.-W."/>
        </authorList>
    </citation>
    <scope>NUCLEOTIDE SEQUENCE [LARGE SCALE GENOMIC DNA]</scope>
    <source>
        <strain evidence="12">26KH-42</strain>
    </source>
</reference>
<dbReference type="Proteomes" id="UP000292886">
    <property type="component" value="Chromosome"/>
</dbReference>
<evidence type="ECO:0000313" key="11">
    <source>
        <dbReference type="EMBL" id="QBO36096.1"/>
    </source>
</evidence>
<proteinExistence type="inferred from homology"/>
<dbReference type="RefSeq" id="WP_133363174.1">
    <property type="nucleotide sequence ID" value="NZ_CP037940.1"/>
</dbReference>
<keyword evidence="6" id="KW-0572">Peptidoglycan-anchor</keyword>
<evidence type="ECO:0000256" key="6">
    <source>
        <dbReference type="ARBA" id="ARBA00023088"/>
    </source>
</evidence>
<keyword evidence="8" id="KW-1133">Transmembrane helix</keyword>
<dbReference type="Pfam" id="PF17961">
    <property type="entry name" value="Big_8"/>
    <property type="match status" value="1"/>
</dbReference>
<evidence type="ECO:0000313" key="12">
    <source>
        <dbReference type="Proteomes" id="UP000292886"/>
    </source>
</evidence>
<feature type="domain" description="SpaA-like prealbumin fold" evidence="9">
    <location>
        <begin position="1709"/>
        <end position="1805"/>
    </location>
</feature>
<evidence type="ECO:0008006" key="13">
    <source>
        <dbReference type="Google" id="ProtNLM"/>
    </source>
</evidence>
<evidence type="ECO:0000259" key="9">
    <source>
        <dbReference type="Pfam" id="PF17802"/>
    </source>
</evidence>
<evidence type="ECO:0000256" key="7">
    <source>
        <dbReference type="SAM" id="MobiDB-lite"/>
    </source>
</evidence>
<dbReference type="PANTHER" id="PTHR36108:SF13">
    <property type="entry name" value="COLOSSIN-B-RELATED"/>
    <property type="match status" value="1"/>
</dbReference>
<keyword evidence="3" id="KW-0134">Cell wall</keyword>
<feature type="domain" description="SpaA-like prealbumin fold" evidence="9">
    <location>
        <begin position="1909"/>
        <end position="2005"/>
    </location>
</feature>
<organism evidence="11 12">
    <name type="scientific">Periweissella cryptocerci</name>
    <dbReference type="NCBI Taxonomy" id="2506420"/>
    <lineage>
        <taxon>Bacteria</taxon>
        <taxon>Bacillati</taxon>
        <taxon>Bacillota</taxon>
        <taxon>Bacilli</taxon>
        <taxon>Lactobacillales</taxon>
        <taxon>Lactobacillaceae</taxon>
        <taxon>Periweissella</taxon>
    </lineage>
</organism>
<evidence type="ECO:0000256" key="4">
    <source>
        <dbReference type="ARBA" id="ARBA00022525"/>
    </source>
</evidence>
<dbReference type="EMBL" id="CP037940">
    <property type="protein sequence ID" value="QBO36096.1"/>
    <property type="molecule type" value="Genomic_DNA"/>
</dbReference>
<protein>
    <recommendedName>
        <fullName evidence="13">LPXTG cell wall anchor domain-containing protein</fullName>
    </recommendedName>
</protein>
<feature type="domain" description="SDR-like Ig" evidence="10">
    <location>
        <begin position="226"/>
        <end position="319"/>
    </location>
</feature>
<dbReference type="OrthoDB" id="9810250at2"/>
<feature type="region of interest" description="Disordered" evidence="7">
    <location>
        <begin position="61"/>
        <end position="122"/>
    </location>
</feature>
<feature type="domain" description="SpaA-like prealbumin fold" evidence="9">
    <location>
        <begin position="1194"/>
        <end position="1270"/>
    </location>
</feature>
<keyword evidence="12" id="KW-1185">Reference proteome</keyword>
<evidence type="ECO:0000256" key="3">
    <source>
        <dbReference type="ARBA" id="ARBA00022512"/>
    </source>
</evidence>
<name>A0A4P6YTS7_9LACO</name>
<feature type="domain" description="SpaA-like prealbumin fold" evidence="9">
    <location>
        <begin position="1286"/>
        <end position="1372"/>
    </location>
</feature>
<feature type="compositionally biased region" description="Basic residues" evidence="7">
    <location>
        <begin position="2159"/>
        <end position="2168"/>
    </location>
</feature>
<feature type="compositionally biased region" description="Polar residues" evidence="7">
    <location>
        <begin position="2127"/>
        <end position="2139"/>
    </location>
</feature>
<keyword evidence="8" id="KW-0812">Transmembrane</keyword>
<comment type="subcellular location">
    <subcellularLocation>
        <location evidence="1">Secreted</location>
        <location evidence="1">Cell wall</location>
        <topology evidence="1">Peptidoglycan-anchor</topology>
    </subcellularLocation>
</comment>
<dbReference type="GO" id="GO:0007155">
    <property type="term" value="P:cell adhesion"/>
    <property type="evidence" value="ECO:0007669"/>
    <property type="project" value="InterPro"/>
</dbReference>
<evidence type="ECO:0000256" key="5">
    <source>
        <dbReference type="ARBA" id="ARBA00022729"/>
    </source>
</evidence>
<dbReference type="PANTHER" id="PTHR36108">
    <property type="entry name" value="COLOSSIN-B-RELATED"/>
    <property type="match status" value="1"/>
</dbReference>
<gene>
    <name evidence="11" type="ORF">EQG49_06315</name>
</gene>
<sequence length="2268" mass="241840">MKMFSRMANLFSTAVIVGQIVVSGIGGVVQAAETTEASTPVTTIVAPAASKDATSEVATTSSSVASSVESSSSAPATSTSLISGSQTSTSESTSTAKKSPVKAAKSVTATSSSDDNAKNDAKVQDITDQFDLPKGSKVIEHADGSLTVTLPAGADFTSSMKAQFAKYNQVDVETKDADRAGQDITTLAGAEGLPIADGHPTLFTTATLKTADGKNLTADNPIKLGDKLTLAYSFDLPDELRKNMVAGDYFNFDIPAELKTTTDISIPLSQGNTQFATLTLAAGSTTGKITFTDAVKSLTQISGFANMSLVINDKVITKPGTPTIVIPYVKGPISVTPTVVMENGALVEKQFTKNTATFPANPMLTWKITINENLAALTGGKLTEALPQATSKFTVDKIVEADVDLSGKITEGTTDVKSQFTVSGISGDYKAPTATVTLPASTNKAYVMYVTTEIDQMSILENNLSSNFTNKATMNATVNGKNVSLPASATTTLAQKYQPMVTKTNAAFKTGATPGTGTVDWTIKFNPDNLPLPAASAGLTDTYGTNDKVKQSIKNGTFVIKPSSGGTPLVAGTDYQITESGTGINITFLKDVNQALDITYTTAVTGVAPGVDVSNGLKWKNAESVSHATVTGSGIVKKWNEDTVNLANHTVDWTIDVNAAKAPLLNWKVTDTLGNSTYTDLSKLTVKDVTTGKVLTRDTDYTLTDNGGSFVITYSKPTSDAFQIAYQAQWALGQKQTNTALYDYATVDGDGEIKANTDFKPLDMPKTEIDKSGSYASPKDKTITWTVDWNTQKWHTVDGKNQIPMGKDVKITDTVSDDQEYVAGSARLVASDGSSTAGLVSYDDATKTLTVTGDKLDGSIAIYTLTYQTKAVAAKNTLPGTDVVNALPGNEITNTAHYHDVKGDIPQDTDVTASLPATTVESFVQKTGAVDNSKASLAGAPFINWILDVNPDDLFLQNVMIKDDNWQNIQLVAGTIKVTDASGKTVPSSEYTLDTAQQYFVLHFVNDVTKNYKVTYQTNTPGLNSDPGTGWTATNDVNITGDNIIQGLPPLTKNIKVTTPDNFGGAKGLYYDLNVTKKGARTKKVLAGAEFSLYNKDNQLVNKATTGIDGVAHFTHLLPGDYVIKETQAPKGYSTGDDVPVTLGAKGDSTTKQVTYTDTEFGDLIVTKADSVYNQIGLLGATYALLDSKGNPVYVPKLDADGDDPLVVNGKQVYETDEDGNPVPMVATTDENGQLTFKKIASGNYQLKEITAPDDYQLNTTNVKVIFSTSAVLQTPQLVTDVLKTGQVTLTKTDFKNNNQPVSGAVYTLQNQAGKVIMQADGKTPVTGTTDKDGNLIITDIAPGDYQLVETTAPKNYLLDAIPQKFTIVRSQAVPAVPHIDVTDKQIPGSVAFTKLDAQTDLPVEGAIFKLVDENGDAIVDNDGNTVAPTDSDADTNVLPDTYTTDAKGQITVANLTPGDYKFIEVTPADGYVMDDTPQSFTIVPSQAKSLMMKMYNQETPGTVELTKTDAQTGDPVDGALFKVIATGDETKTAITDIDGTKLINLETKNGGKLYVGNLLPGKYSLIETKAPSGYELDTTAVDFEVKLNQVGTIKVTKTNAETPGSVVLTKVDAQTGASGAAFDGVEFKLLDATGEPAKDAQGNLIDTPLITKDGGQLTVNNLLPGEYQFVETKAPVGYDLSDKPVKFKIEFNQETTADVEFANQETPGTVILTKTDAQTKQVIAGAEFKVFDADNKIVIDATGAELKDLLTDEAGQLKITTLFPGDYQLVETKAAPGYILDETPIDFVIDFNQTDAVKKTMTNEETPGSVVLTKTDAQTKQIIAGAQFKVVDQDNNVVTNVKGTELQDLTTNENGQIQVDNLLPGKYSFIETKAVTGYVLDETPVDFEISLNQAESTQVTKTNAETPGSVQLMKTDAQTGKAVANAEFKLVDENGELATDASGKQLATFTTDKTGKIVVDNLLPGNYSFVEVKAPAGYDLDKTPVKVNVAFDQQTPAQVAMTNNQTAGSVVLTKRDSKTKATLANAVFELRNTTGVIKRGLKTNSHGQLKVDDLLPGKYTFVETKAPKGYVLSKKAVKFTIVFNQETAVQVTKLNKLVKVSKVLGRKHTNRKTPTNKMPNDKTPNDKTPNGKTPNGKTPTDKTPKVTGDGNDGDKPNRNAKPKHAAKRGTVNETHPSTPAERKAELARLNSYTQLTTLQRARLAELKTQVAKDDALAEAKRQAEGKLGANNQRKIQQTGFENGINWLGVIGGVSLLSLAVWQLRRKQ</sequence>
<accession>A0A4P6YTS7</accession>
<dbReference type="InterPro" id="IPR041171">
    <property type="entry name" value="SDR_Ig"/>
</dbReference>
<dbReference type="Gene3D" id="2.60.40.740">
    <property type="match status" value="5"/>
</dbReference>
<keyword evidence="4" id="KW-0964">Secreted</keyword>
<dbReference type="InterPro" id="IPR041033">
    <property type="entry name" value="SpaA_PFL_dom_1"/>
</dbReference>
<feature type="domain" description="SpaA-like prealbumin fold" evidence="9">
    <location>
        <begin position="1605"/>
        <end position="1704"/>
    </location>
</feature>